<feature type="transmembrane region" description="Helical" evidence="1">
    <location>
        <begin position="73"/>
        <end position="91"/>
    </location>
</feature>
<organism evidence="2 3">
    <name type="scientific">Pararge aegeria aegeria</name>
    <dbReference type="NCBI Taxonomy" id="348720"/>
    <lineage>
        <taxon>Eukaryota</taxon>
        <taxon>Metazoa</taxon>
        <taxon>Ecdysozoa</taxon>
        <taxon>Arthropoda</taxon>
        <taxon>Hexapoda</taxon>
        <taxon>Insecta</taxon>
        <taxon>Pterygota</taxon>
        <taxon>Neoptera</taxon>
        <taxon>Endopterygota</taxon>
        <taxon>Lepidoptera</taxon>
        <taxon>Glossata</taxon>
        <taxon>Ditrysia</taxon>
        <taxon>Papilionoidea</taxon>
        <taxon>Nymphalidae</taxon>
        <taxon>Satyrinae</taxon>
        <taxon>Satyrini</taxon>
        <taxon>Parargina</taxon>
        <taxon>Pararge</taxon>
    </lineage>
</organism>
<keyword evidence="3" id="KW-1185">Reference proteome</keyword>
<protein>
    <submittedName>
        <fullName evidence="2">Jg9282 protein</fullName>
    </submittedName>
</protein>
<comment type="caution">
    <text evidence="2">The sequence shown here is derived from an EMBL/GenBank/DDBJ whole genome shotgun (WGS) entry which is preliminary data.</text>
</comment>
<evidence type="ECO:0000256" key="1">
    <source>
        <dbReference type="SAM" id="Phobius"/>
    </source>
</evidence>
<keyword evidence="1" id="KW-0812">Transmembrane</keyword>
<dbReference type="EMBL" id="CAKXAJ010026273">
    <property type="protein sequence ID" value="CAH2265130.1"/>
    <property type="molecule type" value="Genomic_DNA"/>
</dbReference>
<reference evidence="2" key="1">
    <citation type="submission" date="2022-03" db="EMBL/GenBank/DDBJ databases">
        <authorList>
            <person name="Lindestad O."/>
        </authorList>
    </citation>
    <scope>NUCLEOTIDE SEQUENCE</scope>
</reference>
<accession>A0A8S4SHV6</accession>
<sequence>MYDKINTLQQVKTIVELNNEELDLVDTTIFLGITLDAKLQWGPHINNLANRLSSAAYAVKKIRHMTKIETARLVYFSYFHSIMSYGILLWGNAADIDSIFVLQKMAVRAIHKKGPRESLRDKFKEVKIMKVHSQCIFENFIYVHKNITKFKKKMD</sequence>
<dbReference type="OrthoDB" id="414730at2759"/>
<gene>
    <name evidence="2" type="primary">jg9282</name>
    <name evidence="2" type="ORF">PAEG_LOCUS24789</name>
</gene>
<evidence type="ECO:0000313" key="2">
    <source>
        <dbReference type="EMBL" id="CAH2265130.1"/>
    </source>
</evidence>
<dbReference type="AlphaFoldDB" id="A0A8S4SHV6"/>
<name>A0A8S4SHV6_9NEOP</name>
<evidence type="ECO:0000313" key="3">
    <source>
        <dbReference type="Proteomes" id="UP000838756"/>
    </source>
</evidence>
<proteinExistence type="predicted"/>
<dbReference type="Proteomes" id="UP000838756">
    <property type="component" value="Unassembled WGS sequence"/>
</dbReference>
<keyword evidence="1" id="KW-1133">Transmembrane helix</keyword>
<keyword evidence="1" id="KW-0472">Membrane</keyword>